<evidence type="ECO:0000313" key="3">
    <source>
        <dbReference type="Proteomes" id="UP001239397"/>
    </source>
</evidence>
<feature type="transmembrane region" description="Helical" evidence="1">
    <location>
        <begin position="48"/>
        <end position="71"/>
    </location>
</feature>
<feature type="transmembrane region" description="Helical" evidence="1">
    <location>
        <begin position="225"/>
        <end position="246"/>
    </location>
</feature>
<evidence type="ECO:0000256" key="1">
    <source>
        <dbReference type="SAM" id="Phobius"/>
    </source>
</evidence>
<protein>
    <submittedName>
        <fullName evidence="2">Uncharacterized protein</fullName>
    </submittedName>
</protein>
<gene>
    <name evidence="2" type="ORF">QRX60_18530</name>
</gene>
<organism evidence="2 3">
    <name type="scientific">Amycolatopsis mongoliensis</name>
    <dbReference type="NCBI Taxonomy" id="715475"/>
    <lineage>
        <taxon>Bacteria</taxon>
        <taxon>Bacillati</taxon>
        <taxon>Actinomycetota</taxon>
        <taxon>Actinomycetes</taxon>
        <taxon>Pseudonocardiales</taxon>
        <taxon>Pseudonocardiaceae</taxon>
        <taxon>Amycolatopsis</taxon>
    </lineage>
</organism>
<accession>A0A9Y2JXF5</accession>
<sequence length="266" mass="28591">MTAAVVTDAERAAAGRWLVKHGVDVPTMTDLLALRLGFRAGARPPGSWRWIGVAVLGYVAATTGFLSLAFLPGVHGAELVDSSYVFFLLIDQHLGYWLPARVRDRQALARFGTLGGPPRTEVIGWFLAVPLVTFGGGAALAVTIFATTPFRTYAGSWLLLLVLGAAVTAAMVTDVFRRPVIAEDATSRAVDTALRLHDLLVAMPGIYAVPVLVDPLVGHAQPPEWRPWLVGYAVLAVATQVVVGVLQWRRLRAVLRGIRGEVRGRA</sequence>
<feature type="transmembrane region" description="Helical" evidence="1">
    <location>
        <begin position="157"/>
        <end position="176"/>
    </location>
</feature>
<reference evidence="2 3" key="1">
    <citation type="submission" date="2023-06" db="EMBL/GenBank/DDBJ databases">
        <authorList>
            <person name="Oyuntsetseg B."/>
            <person name="Kim S.B."/>
        </authorList>
    </citation>
    <scope>NUCLEOTIDE SEQUENCE [LARGE SCALE GENOMIC DNA]</scope>
    <source>
        <strain evidence="2 3">4-36</strain>
    </source>
</reference>
<feature type="transmembrane region" description="Helical" evidence="1">
    <location>
        <begin position="83"/>
        <end position="102"/>
    </location>
</feature>
<keyword evidence="3" id="KW-1185">Reference proteome</keyword>
<keyword evidence="1" id="KW-1133">Transmembrane helix</keyword>
<dbReference type="AlphaFoldDB" id="A0A9Y2JXF5"/>
<dbReference type="EMBL" id="CP127295">
    <property type="protein sequence ID" value="WIY05740.1"/>
    <property type="molecule type" value="Genomic_DNA"/>
</dbReference>
<dbReference type="KEGG" id="amog:QRX60_18530"/>
<dbReference type="RefSeq" id="WP_286002021.1">
    <property type="nucleotide sequence ID" value="NZ_CP127295.1"/>
</dbReference>
<name>A0A9Y2JXF5_9PSEU</name>
<proteinExistence type="predicted"/>
<dbReference type="Proteomes" id="UP001239397">
    <property type="component" value="Chromosome"/>
</dbReference>
<feature type="transmembrane region" description="Helical" evidence="1">
    <location>
        <begin position="196"/>
        <end position="213"/>
    </location>
</feature>
<keyword evidence="1" id="KW-0812">Transmembrane</keyword>
<keyword evidence="1" id="KW-0472">Membrane</keyword>
<evidence type="ECO:0000313" key="2">
    <source>
        <dbReference type="EMBL" id="WIY05740.1"/>
    </source>
</evidence>
<feature type="transmembrane region" description="Helical" evidence="1">
    <location>
        <begin position="122"/>
        <end position="145"/>
    </location>
</feature>